<feature type="transmembrane region" description="Helical" evidence="6">
    <location>
        <begin position="107"/>
        <end position="125"/>
    </location>
</feature>
<evidence type="ECO:0000256" key="5">
    <source>
        <dbReference type="ARBA" id="ARBA00023251"/>
    </source>
</evidence>
<dbReference type="InterPro" id="IPR047817">
    <property type="entry name" value="ABC2_TM_bact-type"/>
</dbReference>
<dbReference type="GO" id="GO:0043190">
    <property type="term" value="C:ATP-binding cassette (ABC) transporter complex"/>
    <property type="evidence" value="ECO:0007669"/>
    <property type="project" value="InterPro"/>
</dbReference>
<feature type="transmembrane region" description="Helical" evidence="6">
    <location>
        <begin position="131"/>
        <end position="155"/>
    </location>
</feature>
<sequence>MTTFLRDTATVFTREFTPSLRNPTTLVFEMLQPLLFLFLFGSLLKGATDTSWQWFVPGILVMMCLTGPMGSGYNLLTEAIGGSLERLMVSPLNRTAMLVGRTLKEMAVLFLQAVLIILLALPLGFELHLAGVILGLALLIVLGVGLGSLSFVLALKSAPDGTMFYLVTQWALFPLLLLSGVLLPVDSGPAWLRIVGYVNPVKYLVDAQRSLFSGQLGDISVLYGAAAAGLVALIGLYAGTRAMRKGI</sequence>
<feature type="transmembrane region" description="Helical" evidence="6">
    <location>
        <begin position="54"/>
        <end position="76"/>
    </location>
</feature>
<feature type="transmembrane region" description="Helical" evidence="6">
    <location>
        <begin position="219"/>
        <end position="239"/>
    </location>
</feature>
<dbReference type="InterPro" id="IPR000412">
    <property type="entry name" value="ABC_2_transport"/>
</dbReference>
<dbReference type="RefSeq" id="WP_184958478.1">
    <property type="nucleotide sequence ID" value="NZ_JACHIN010000001.1"/>
</dbReference>
<evidence type="ECO:0000256" key="6">
    <source>
        <dbReference type="RuleBase" id="RU361157"/>
    </source>
</evidence>
<dbReference type="InterPro" id="IPR051784">
    <property type="entry name" value="Nod_factor_ABC_transporter"/>
</dbReference>
<evidence type="ECO:0000259" key="7">
    <source>
        <dbReference type="PROSITE" id="PS51012"/>
    </source>
</evidence>
<comment type="similarity">
    <text evidence="6">Belongs to the ABC-2 integral membrane protein family.</text>
</comment>
<dbReference type="Proteomes" id="UP000568380">
    <property type="component" value="Unassembled WGS sequence"/>
</dbReference>
<keyword evidence="5" id="KW-0046">Antibiotic resistance</keyword>
<dbReference type="PANTHER" id="PTHR43229:SF2">
    <property type="entry name" value="NODULATION PROTEIN J"/>
    <property type="match status" value="1"/>
</dbReference>
<keyword evidence="6" id="KW-0813">Transport</keyword>
<dbReference type="PANTHER" id="PTHR43229">
    <property type="entry name" value="NODULATION PROTEIN J"/>
    <property type="match status" value="1"/>
</dbReference>
<name>A0A7W7ZX47_9ACTN</name>
<comment type="caution">
    <text evidence="8">The sequence shown here is derived from an EMBL/GenBank/DDBJ whole genome shotgun (WGS) entry which is preliminary data.</text>
</comment>
<keyword evidence="6" id="KW-1003">Cell membrane</keyword>
<dbReference type="GO" id="GO:0046677">
    <property type="term" value="P:response to antibiotic"/>
    <property type="evidence" value="ECO:0007669"/>
    <property type="project" value="UniProtKB-KW"/>
</dbReference>
<protein>
    <recommendedName>
        <fullName evidence="6">Transport permease protein</fullName>
    </recommendedName>
</protein>
<dbReference type="EMBL" id="JACHIN010000001">
    <property type="protein sequence ID" value="MBB5075403.1"/>
    <property type="molecule type" value="Genomic_DNA"/>
</dbReference>
<evidence type="ECO:0000256" key="2">
    <source>
        <dbReference type="ARBA" id="ARBA00022692"/>
    </source>
</evidence>
<feature type="domain" description="ABC transmembrane type-2" evidence="7">
    <location>
        <begin position="20"/>
        <end position="246"/>
    </location>
</feature>
<keyword evidence="3 6" id="KW-1133">Transmembrane helix</keyword>
<keyword evidence="2 6" id="KW-0812">Transmembrane</keyword>
<gene>
    <name evidence="8" type="ORF">HNR40_000849</name>
</gene>
<keyword evidence="4 6" id="KW-0472">Membrane</keyword>
<proteinExistence type="inferred from homology"/>
<dbReference type="PRINTS" id="PR00164">
    <property type="entry name" value="ABC2TRNSPORT"/>
</dbReference>
<comment type="subcellular location">
    <subcellularLocation>
        <location evidence="6">Cell membrane</location>
        <topology evidence="6">Multi-pass membrane protein</topology>
    </subcellularLocation>
    <subcellularLocation>
        <location evidence="1">Membrane</location>
        <topology evidence="1">Multi-pass membrane protein</topology>
    </subcellularLocation>
</comment>
<keyword evidence="9" id="KW-1185">Reference proteome</keyword>
<dbReference type="Pfam" id="PF01061">
    <property type="entry name" value="ABC2_membrane"/>
    <property type="match status" value="1"/>
</dbReference>
<evidence type="ECO:0000256" key="4">
    <source>
        <dbReference type="ARBA" id="ARBA00023136"/>
    </source>
</evidence>
<accession>A0A7W7ZX47</accession>
<dbReference type="AlphaFoldDB" id="A0A7W7ZX47"/>
<evidence type="ECO:0000256" key="1">
    <source>
        <dbReference type="ARBA" id="ARBA00004141"/>
    </source>
</evidence>
<dbReference type="InterPro" id="IPR013525">
    <property type="entry name" value="ABC2_TM"/>
</dbReference>
<evidence type="ECO:0000313" key="9">
    <source>
        <dbReference type="Proteomes" id="UP000568380"/>
    </source>
</evidence>
<feature type="transmembrane region" description="Helical" evidence="6">
    <location>
        <begin position="26"/>
        <end position="48"/>
    </location>
</feature>
<feature type="transmembrane region" description="Helical" evidence="6">
    <location>
        <begin position="162"/>
        <end position="183"/>
    </location>
</feature>
<dbReference type="GO" id="GO:0140359">
    <property type="term" value="F:ABC-type transporter activity"/>
    <property type="evidence" value="ECO:0007669"/>
    <property type="project" value="InterPro"/>
</dbReference>
<organism evidence="8 9">
    <name type="scientific">Nonomuraea endophytica</name>
    <dbReference type="NCBI Taxonomy" id="714136"/>
    <lineage>
        <taxon>Bacteria</taxon>
        <taxon>Bacillati</taxon>
        <taxon>Actinomycetota</taxon>
        <taxon>Actinomycetes</taxon>
        <taxon>Streptosporangiales</taxon>
        <taxon>Streptosporangiaceae</taxon>
        <taxon>Nonomuraea</taxon>
    </lineage>
</organism>
<reference evidence="8 9" key="1">
    <citation type="submission" date="2020-08" db="EMBL/GenBank/DDBJ databases">
        <title>Genomic Encyclopedia of Type Strains, Phase IV (KMG-IV): sequencing the most valuable type-strain genomes for metagenomic binning, comparative biology and taxonomic classification.</title>
        <authorList>
            <person name="Goeker M."/>
        </authorList>
    </citation>
    <scope>NUCLEOTIDE SEQUENCE [LARGE SCALE GENOMIC DNA]</scope>
    <source>
        <strain evidence="8 9">DSM 45385</strain>
    </source>
</reference>
<dbReference type="PROSITE" id="PS51012">
    <property type="entry name" value="ABC_TM2"/>
    <property type="match status" value="1"/>
</dbReference>
<evidence type="ECO:0000256" key="3">
    <source>
        <dbReference type="ARBA" id="ARBA00022989"/>
    </source>
</evidence>
<dbReference type="PIRSF" id="PIRSF006648">
    <property type="entry name" value="DrrB"/>
    <property type="match status" value="1"/>
</dbReference>
<evidence type="ECO:0000313" key="8">
    <source>
        <dbReference type="EMBL" id="MBB5075403.1"/>
    </source>
</evidence>